<gene>
    <name evidence="1" type="ORF">S12H4_08739</name>
</gene>
<accession>X1QF50</accession>
<dbReference type="EMBL" id="BARW01003420">
    <property type="protein sequence ID" value="GAI66823.1"/>
    <property type="molecule type" value="Genomic_DNA"/>
</dbReference>
<organism evidence="1">
    <name type="scientific">marine sediment metagenome</name>
    <dbReference type="NCBI Taxonomy" id="412755"/>
    <lineage>
        <taxon>unclassified sequences</taxon>
        <taxon>metagenomes</taxon>
        <taxon>ecological metagenomes</taxon>
    </lineage>
</organism>
<protein>
    <submittedName>
        <fullName evidence="1">Uncharacterized protein</fullName>
    </submittedName>
</protein>
<name>X1QF50_9ZZZZ</name>
<evidence type="ECO:0000313" key="1">
    <source>
        <dbReference type="EMBL" id="GAI66823.1"/>
    </source>
</evidence>
<dbReference type="AlphaFoldDB" id="X1QF50"/>
<reference evidence="1" key="1">
    <citation type="journal article" date="2014" name="Front. Microbiol.">
        <title>High frequency of phylogenetically diverse reductive dehalogenase-homologous genes in deep subseafloor sedimentary metagenomes.</title>
        <authorList>
            <person name="Kawai M."/>
            <person name="Futagami T."/>
            <person name="Toyoda A."/>
            <person name="Takaki Y."/>
            <person name="Nishi S."/>
            <person name="Hori S."/>
            <person name="Arai W."/>
            <person name="Tsubouchi T."/>
            <person name="Morono Y."/>
            <person name="Uchiyama I."/>
            <person name="Ito T."/>
            <person name="Fujiyama A."/>
            <person name="Inagaki F."/>
            <person name="Takami H."/>
        </authorList>
    </citation>
    <scope>NUCLEOTIDE SEQUENCE</scope>
    <source>
        <strain evidence="1">Expedition CK06-06</strain>
    </source>
</reference>
<proteinExistence type="predicted"/>
<comment type="caution">
    <text evidence="1">The sequence shown here is derived from an EMBL/GenBank/DDBJ whole genome shotgun (WGS) entry which is preliminary data.</text>
</comment>
<sequence>MTKRVEIQETSKILSWARAQAGFTLSQAAARAKIRDLKTTNISATCGNRNELVTSDLLPKGSPAMMLVNKKKERFVALKRLPKDYGYSLLRSTNPYSSQETVRV</sequence>